<accession>Q1KUS9</accession>
<name>Q1KUS9_9ROSI</name>
<dbReference type="AlphaFoldDB" id="Q1KUS9"/>
<protein>
    <submittedName>
        <fullName evidence="1">Uncharacterized protein</fullName>
    </submittedName>
</protein>
<sequence>MEEDPTAVVITREKGSTAAKVFLNGVTRTKGLDPWITCCMHDLKYNQLKQPRDFLYITFTGFRGIEQLCPSRLQHSFKWRKNHGSRKEASLIILAWAETLAQVPNLHFHFMTRTCRFPIDVKISNQGCFFFLLSAKPCLSTAGSDERFDFTRLTGLVNGDPNGRCLIPAAIGFLDLFTGLIWIESLGLFSTEQRPAMVEKCPPTLERIAYESF</sequence>
<proteinExistence type="predicted"/>
<evidence type="ECO:0000313" key="1">
    <source>
        <dbReference type="EMBL" id="ABD96907.1"/>
    </source>
</evidence>
<reference evidence="1" key="1">
    <citation type="journal article" date="2006" name="Plant Cell">
        <title>Independent ancient polyploidy events in the sister families Brassicaceae and Cleomaceae.</title>
        <authorList>
            <person name="Schranz M.E."/>
            <person name="Mitchell-Olds T."/>
        </authorList>
    </citation>
    <scope>NUCLEOTIDE SEQUENCE</scope>
</reference>
<organism evidence="1">
    <name type="scientific">Tarenaya spinosa</name>
    <dbReference type="NCBI Taxonomy" id="228870"/>
    <lineage>
        <taxon>Eukaryota</taxon>
        <taxon>Viridiplantae</taxon>
        <taxon>Streptophyta</taxon>
        <taxon>Embryophyta</taxon>
        <taxon>Tracheophyta</taxon>
        <taxon>Spermatophyta</taxon>
        <taxon>Magnoliopsida</taxon>
        <taxon>eudicotyledons</taxon>
        <taxon>Gunneridae</taxon>
        <taxon>Pentapetalae</taxon>
        <taxon>rosids</taxon>
        <taxon>malvids</taxon>
        <taxon>Brassicales</taxon>
        <taxon>Cleomaceae</taxon>
        <taxon>New World clade</taxon>
        <taxon>Tarenaya</taxon>
    </lineage>
</organism>
<dbReference type="EMBL" id="DQ415921">
    <property type="protein sequence ID" value="ABD96907.1"/>
    <property type="molecule type" value="Genomic_DNA"/>
</dbReference>